<dbReference type="Proteomes" id="UP000887567">
    <property type="component" value="Unplaced"/>
</dbReference>
<dbReference type="AlphaFoldDB" id="A0A913WUV1"/>
<dbReference type="PANTHER" id="PTHR10036">
    <property type="entry name" value="CD59 GLYCOPROTEIN"/>
    <property type="match status" value="1"/>
</dbReference>
<dbReference type="Pfam" id="PF00021">
    <property type="entry name" value="UPAR_LY6"/>
    <property type="match status" value="1"/>
</dbReference>
<dbReference type="GeneID" id="110233517"/>
<feature type="signal peptide" evidence="3">
    <location>
        <begin position="1"/>
        <end position="22"/>
    </location>
</feature>
<dbReference type="OrthoDB" id="5954363at2759"/>
<reference evidence="5" key="1">
    <citation type="submission" date="2022-11" db="UniProtKB">
        <authorList>
            <consortium name="EnsemblMetazoa"/>
        </authorList>
    </citation>
    <scope>IDENTIFICATION</scope>
</reference>
<dbReference type="SUPFAM" id="SSF57302">
    <property type="entry name" value="Snake toxin-like"/>
    <property type="match status" value="1"/>
</dbReference>
<evidence type="ECO:0000256" key="1">
    <source>
        <dbReference type="ARBA" id="ARBA00022729"/>
    </source>
</evidence>
<organism evidence="5 6">
    <name type="scientific">Exaiptasia diaphana</name>
    <name type="common">Tropical sea anemone</name>
    <name type="synonym">Aiptasia pulchella</name>
    <dbReference type="NCBI Taxonomy" id="2652724"/>
    <lineage>
        <taxon>Eukaryota</taxon>
        <taxon>Metazoa</taxon>
        <taxon>Cnidaria</taxon>
        <taxon>Anthozoa</taxon>
        <taxon>Hexacorallia</taxon>
        <taxon>Actiniaria</taxon>
        <taxon>Aiptasiidae</taxon>
        <taxon>Exaiptasia</taxon>
    </lineage>
</organism>
<feature type="domain" description="UPAR/Ly6" evidence="4">
    <location>
        <begin position="22"/>
        <end position="107"/>
    </location>
</feature>
<evidence type="ECO:0000313" key="5">
    <source>
        <dbReference type="EnsemblMetazoa" id="XP_020894475.1"/>
    </source>
</evidence>
<accession>A0A913WUV1</accession>
<dbReference type="KEGG" id="epa:110233517"/>
<evidence type="ECO:0000259" key="4">
    <source>
        <dbReference type="Pfam" id="PF00021"/>
    </source>
</evidence>
<dbReference type="Gene3D" id="2.10.60.10">
    <property type="entry name" value="CD59"/>
    <property type="match status" value="1"/>
</dbReference>
<name>A0A913WUV1_EXADI</name>
<dbReference type="InterPro" id="IPR016054">
    <property type="entry name" value="LY6_UPA_recep-like"/>
</dbReference>
<protein>
    <recommendedName>
        <fullName evidence="4">UPAR/Ly6 domain-containing protein</fullName>
    </recommendedName>
</protein>
<keyword evidence="1 3" id="KW-0732">Signal</keyword>
<evidence type="ECO:0000313" key="6">
    <source>
        <dbReference type="Proteomes" id="UP000887567"/>
    </source>
</evidence>
<dbReference type="EnsemblMetazoa" id="XM_021038816.2">
    <property type="protein sequence ID" value="XP_020894475.1"/>
    <property type="gene ID" value="LOC110233517"/>
</dbReference>
<sequence length="130" mass="14399">MRFQVAVVMIVVAMQTGLEVKAIKCYECASTKDWETCNKAMTENTCYAGVNSCMKTKIYAEGTSYAEHLKLCSNACTEEQIPLCNKEFHGVKYKCEINCCKDDLCNEGSAPVISGFLIMICALLSGQTFF</sequence>
<keyword evidence="6" id="KW-1185">Reference proteome</keyword>
<dbReference type="CDD" id="cd00117">
    <property type="entry name" value="TFP"/>
    <property type="match status" value="1"/>
</dbReference>
<proteinExistence type="predicted"/>
<dbReference type="InterPro" id="IPR045860">
    <property type="entry name" value="Snake_toxin-like_sf"/>
</dbReference>
<dbReference type="PANTHER" id="PTHR10036:SF3">
    <property type="entry name" value="PROTEIN SLEEPLESS-RELATED"/>
    <property type="match status" value="1"/>
</dbReference>
<keyword evidence="2" id="KW-1015">Disulfide bond</keyword>
<evidence type="ECO:0000256" key="3">
    <source>
        <dbReference type="SAM" id="SignalP"/>
    </source>
</evidence>
<feature type="chain" id="PRO_5037849601" description="UPAR/Ly6 domain-containing protein" evidence="3">
    <location>
        <begin position="23"/>
        <end position="130"/>
    </location>
</feature>
<evidence type="ECO:0000256" key="2">
    <source>
        <dbReference type="ARBA" id="ARBA00023157"/>
    </source>
</evidence>
<dbReference type="RefSeq" id="XP_020894475.1">
    <property type="nucleotide sequence ID" value="XM_021038816.2"/>
</dbReference>